<evidence type="ECO:0000313" key="2">
    <source>
        <dbReference type="EMBL" id="KAK4497378.1"/>
    </source>
</evidence>
<comment type="caution">
    <text evidence="2">The sequence shown here is derived from an EMBL/GenBank/DDBJ whole genome shotgun (WGS) entry which is preliminary data.</text>
</comment>
<organism evidence="2 3">
    <name type="scientific">Zasmidium cellare</name>
    <name type="common">Wine cellar mold</name>
    <name type="synonym">Racodium cellare</name>
    <dbReference type="NCBI Taxonomy" id="395010"/>
    <lineage>
        <taxon>Eukaryota</taxon>
        <taxon>Fungi</taxon>
        <taxon>Dikarya</taxon>
        <taxon>Ascomycota</taxon>
        <taxon>Pezizomycotina</taxon>
        <taxon>Dothideomycetes</taxon>
        <taxon>Dothideomycetidae</taxon>
        <taxon>Mycosphaerellales</taxon>
        <taxon>Mycosphaerellaceae</taxon>
        <taxon>Zasmidium</taxon>
    </lineage>
</organism>
<evidence type="ECO:0000256" key="1">
    <source>
        <dbReference type="SAM" id="MobiDB-lite"/>
    </source>
</evidence>
<keyword evidence="3" id="KW-1185">Reference proteome</keyword>
<dbReference type="EMBL" id="JAXOVC010000009">
    <property type="protein sequence ID" value="KAK4497378.1"/>
    <property type="molecule type" value="Genomic_DNA"/>
</dbReference>
<dbReference type="Proteomes" id="UP001305779">
    <property type="component" value="Unassembled WGS sequence"/>
</dbReference>
<sequence>MRQTQDFDRRYAQGRPRHNINPRQGTVINRQAVGINGARQYGNLQNEQHRHTIREDRWDDYFVQKSKQWSTRLKHKTFRASGSQTRMKRTQLVASIRRIIGPERCYYLCIPVHRRPQTALPANPFDCSRVLSLQMWALLLVHALRGQTLPLHEAQVRIFNLLPLWLLNLNPPTIRGRQHPLKATQARHRRVDLLVSSLALEMLLLQAQYQALPPPPSLHEAWVRLISLCMEQLLNHKHFTVQQHQHQSELLHGHISSSSSPMAKSMACSWKPGHLTTASVLRKLLSNPYAKQA</sequence>
<accession>A0ABR0E7Y6</accession>
<protein>
    <submittedName>
        <fullName evidence="2">Uncharacterized protein</fullName>
    </submittedName>
</protein>
<feature type="region of interest" description="Disordered" evidence="1">
    <location>
        <begin position="1"/>
        <end position="22"/>
    </location>
</feature>
<gene>
    <name evidence="2" type="ORF">PRZ48_011829</name>
</gene>
<reference evidence="2 3" key="1">
    <citation type="journal article" date="2023" name="G3 (Bethesda)">
        <title>A chromosome-level genome assembly of Zasmidium syzygii isolated from banana leaves.</title>
        <authorList>
            <person name="van Westerhoven A.C."/>
            <person name="Mehrabi R."/>
            <person name="Talebi R."/>
            <person name="Steentjes M.B.F."/>
            <person name="Corcolon B."/>
            <person name="Chong P.A."/>
            <person name="Kema G.H.J."/>
            <person name="Seidl M.F."/>
        </authorList>
    </citation>
    <scope>NUCLEOTIDE SEQUENCE [LARGE SCALE GENOMIC DNA]</scope>
    <source>
        <strain evidence="2 3">P124</strain>
    </source>
</reference>
<feature type="compositionally biased region" description="Basic and acidic residues" evidence="1">
    <location>
        <begin position="1"/>
        <end position="11"/>
    </location>
</feature>
<name>A0ABR0E7Y6_ZASCE</name>
<evidence type="ECO:0000313" key="3">
    <source>
        <dbReference type="Proteomes" id="UP001305779"/>
    </source>
</evidence>
<proteinExistence type="predicted"/>